<evidence type="ECO:0000313" key="5">
    <source>
        <dbReference type="EMBL" id="SIS61940.1"/>
    </source>
</evidence>
<dbReference type="Gene3D" id="1.10.10.10">
    <property type="entry name" value="Winged helix-like DNA-binding domain superfamily/Winged helix DNA-binding domain"/>
    <property type="match status" value="1"/>
</dbReference>
<dbReference type="RefSeq" id="WP_040387350.1">
    <property type="nucleotide sequence ID" value="NZ_CP048103.1"/>
</dbReference>
<dbReference type="InterPro" id="IPR000835">
    <property type="entry name" value="HTH_MarR-typ"/>
</dbReference>
<dbReference type="PRINTS" id="PR00598">
    <property type="entry name" value="HTHMARR"/>
</dbReference>
<dbReference type="SMART" id="SM00347">
    <property type="entry name" value="HTH_MARR"/>
    <property type="match status" value="1"/>
</dbReference>
<dbReference type="GO" id="GO:0003700">
    <property type="term" value="F:DNA-binding transcription factor activity"/>
    <property type="evidence" value="ECO:0007669"/>
    <property type="project" value="InterPro"/>
</dbReference>
<evidence type="ECO:0000256" key="2">
    <source>
        <dbReference type="ARBA" id="ARBA00023125"/>
    </source>
</evidence>
<dbReference type="PANTHER" id="PTHR42756">
    <property type="entry name" value="TRANSCRIPTIONAL REGULATOR, MARR"/>
    <property type="match status" value="1"/>
</dbReference>
<dbReference type="PANTHER" id="PTHR42756:SF1">
    <property type="entry name" value="TRANSCRIPTIONAL REPRESSOR OF EMRAB OPERON"/>
    <property type="match status" value="1"/>
</dbReference>
<accession>A0A1N7KKI7</accession>
<dbReference type="SUPFAM" id="SSF46785">
    <property type="entry name" value="Winged helix' DNA-binding domain"/>
    <property type="match status" value="1"/>
</dbReference>
<dbReference type="OrthoDB" id="2355600at2"/>
<keyword evidence="3" id="KW-0804">Transcription</keyword>
<protein>
    <submittedName>
        <fullName evidence="5">Transcriptional regulator, MarR family</fullName>
    </submittedName>
</protein>
<reference evidence="6" key="1">
    <citation type="submission" date="2017-01" db="EMBL/GenBank/DDBJ databases">
        <authorList>
            <person name="Varghese N."/>
            <person name="Submissions S."/>
        </authorList>
    </citation>
    <scope>NUCLEOTIDE SEQUENCE [LARGE SCALE GENOMIC DNA]</scope>
    <source>
        <strain evidence="6">DSM 45196</strain>
    </source>
</reference>
<evidence type="ECO:0000256" key="3">
    <source>
        <dbReference type="ARBA" id="ARBA00023163"/>
    </source>
</evidence>
<gene>
    <name evidence="5" type="ORF">SAMN05421790_103122</name>
</gene>
<keyword evidence="6" id="KW-1185">Reference proteome</keyword>
<keyword evidence="1" id="KW-0805">Transcription regulation</keyword>
<name>A0A1N7KKI7_9BACL</name>
<dbReference type="Proteomes" id="UP000186795">
    <property type="component" value="Unassembled WGS sequence"/>
</dbReference>
<dbReference type="Pfam" id="PF12802">
    <property type="entry name" value="MarR_2"/>
    <property type="match status" value="1"/>
</dbReference>
<dbReference type="PROSITE" id="PS50995">
    <property type="entry name" value="HTH_MARR_2"/>
    <property type="match status" value="1"/>
</dbReference>
<dbReference type="InterPro" id="IPR036388">
    <property type="entry name" value="WH-like_DNA-bd_sf"/>
</dbReference>
<dbReference type="CDD" id="cd00090">
    <property type="entry name" value="HTH_ARSR"/>
    <property type="match status" value="1"/>
</dbReference>
<dbReference type="EMBL" id="FTOD01000003">
    <property type="protein sequence ID" value="SIS61940.1"/>
    <property type="molecule type" value="Genomic_DNA"/>
</dbReference>
<evidence type="ECO:0000256" key="1">
    <source>
        <dbReference type="ARBA" id="ARBA00023015"/>
    </source>
</evidence>
<proteinExistence type="predicted"/>
<organism evidence="5 6">
    <name type="scientific">Kroppenstedtia eburnea</name>
    <dbReference type="NCBI Taxonomy" id="714067"/>
    <lineage>
        <taxon>Bacteria</taxon>
        <taxon>Bacillati</taxon>
        <taxon>Bacillota</taxon>
        <taxon>Bacilli</taxon>
        <taxon>Bacillales</taxon>
        <taxon>Thermoactinomycetaceae</taxon>
        <taxon>Kroppenstedtia</taxon>
    </lineage>
</organism>
<dbReference type="GO" id="GO:0003677">
    <property type="term" value="F:DNA binding"/>
    <property type="evidence" value="ECO:0007669"/>
    <property type="project" value="UniProtKB-KW"/>
</dbReference>
<evidence type="ECO:0000313" key="6">
    <source>
        <dbReference type="Proteomes" id="UP000186795"/>
    </source>
</evidence>
<dbReference type="InterPro" id="IPR036390">
    <property type="entry name" value="WH_DNA-bd_sf"/>
</dbReference>
<dbReference type="AlphaFoldDB" id="A0A1N7KKI7"/>
<evidence type="ECO:0000259" key="4">
    <source>
        <dbReference type="PROSITE" id="PS50995"/>
    </source>
</evidence>
<sequence>MLSEYRRIFNEINELFNENNMIYNQGAKKLDEYNLTVQQENMLLYIMGHQGVTVNEIAAKFSITKSAVSQVLAKLEERKLILRKNNPKDRRESFISLGEEGKKYADMIDEADEAFVRKYLSRIEIEDLKQVLQTMKKINGVIKESKELR</sequence>
<keyword evidence="2" id="KW-0238">DNA-binding</keyword>
<feature type="domain" description="HTH marR-type" evidence="4">
    <location>
        <begin position="1"/>
        <end position="140"/>
    </location>
</feature>
<dbReference type="InterPro" id="IPR011991">
    <property type="entry name" value="ArsR-like_HTH"/>
</dbReference>